<name>A0A0W0RR90_LEGBO</name>
<proteinExistence type="predicted"/>
<gene>
    <name evidence="1" type="ORF">Lboz_2210</name>
</gene>
<dbReference type="PROSITE" id="PS51257">
    <property type="entry name" value="PROKAR_LIPOPROTEIN"/>
    <property type="match status" value="1"/>
</dbReference>
<organism evidence="1 2">
    <name type="scientific">Legionella bozemanae</name>
    <name type="common">Fluoribacter bozemanae</name>
    <dbReference type="NCBI Taxonomy" id="447"/>
    <lineage>
        <taxon>Bacteria</taxon>
        <taxon>Pseudomonadati</taxon>
        <taxon>Pseudomonadota</taxon>
        <taxon>Gammaproteobacteria</taxon>
        <taxon>Legionellales</taxon>
        <taxon>Legionellaceae</taxon>
        <taxon>Legionella</taxon>
    </lineage>
</organism>
<dbReference type="PATRIC" id="fig|447.4.peg.2344"/>
<dbReference type="GO" id="GO:0016746">
    <property type="term" value="F:acyltransferase activity"/>
    <property type="evidence" value="ECO:0007669"/>
    <property type="project" value="UniProtKB-KW"/>
</dbReference>
<protein>
    <submittedName>
        <fullName evidence="1">Acyltransferase</fullName>
    </submittedName>
</protein>
<sequence length="129" mass="14680">MNSFLRLIYCTIILGLCGCQGLQQNALKGQASAQCNITCEQHFEFCRQNCINNCFNCSYISQRVAEKNFTKYVHEKRVEGKKVMRELNSYRDPLQCRKVTCDCLSDFAICKKGCTGVIPTKLQAVPYCV</sequence>
<dbReference type="EMBL" id="LNXU01000019">
    <property type="protein sequence ID" value="KTC73564.1"/>
    <property type="molecule type" value="Genomic_DNA"/>
</dbReference>
<keyword evidence="1" id="KW-0808">Transferase</keyword>
<keyword evidence="2" id="KW-1185">Reference proteome</keyword>
<dbReference type="Proteomes" id="UP000054695">
    <property type="component" value="Unassembled WGS sequence"/>
</dbReference>
<reference evidence="1 2" key="1">
    <citation type="submission" date="2015-11" db="EMBL/GenBank/DDBJ databases">
        <title>Genomic analysis of 38 Legionella species identifies large and diverse effector repertoires.</title>
        <authorList>
            <person name="Burstein D."/>
            <person name="Amaro F."/>
            <person name="Zusman T."/>
            <person name="Lifshitz Z."/>
            <person name="Cohen O."/>
            <person name="Gilbert J.A."/>
            <person name="Pupko T."/>
            <person name="Shuman H.A."/>
            <person name="Segal G."/>
        </authorList>
    </citation>
    <scope>NUCLEOTIDE SEQUENCE [LARGE SCALE GENOMIC DNA]</scope>
    <source>
        <strain evidence="1 2">WIGA</strain>
    </source>
</reference>
<dbReference type="AlphaFoldDB" id="A0A0W0RR90"/>
<dbReference type="OrthoDB" id="5646767at2"/>
<keyword evidence="1" id="KW-0012">Acyltransferase</keyword>
<accession>A0A0W0RR90</accession>
<evidence type="ECO:0000313" key="1">
    <source>
        <dbReference type="EMBL" id="KTC73564.1"/>
    </source>
</evidence>
<dbReference type="STRING" id="447.Lboz_2210"/>
<comment type="caution">
    <text evidence="1">The sequence shown here is derived from an EMBL/GenBank/DDBJ whole genome shotgun (WGS) entry which is preliminary data.</text>
</comment>
<evidence type="ECO:0000313" key="2">
    <source>
        <dbReference type="Proteomes" id="UP000054695"/>
    </source>
</evidence>